<feature type="signal peptide" evidence="1">
    <location>
        <begin position="1"/>
        <end position="22"/>
    </location>
</feature>
<dbReference type="EMBL" id="FNBD01000001">
    <property type="protein sequence ID" value="SDE42121.1"/>
    <property type="molecule type" value="Genomic_DNA"/>
</dbReference>
<dbReference type="Pfam" id="PF10988">
    <property type="entry name" value="DUF2807"/>
    <property type="match status" value="1"/>
</dbReference>
<reference evidence="4" key="1">
    <citation type="submission" date="2016-10" db="EMBL/GenBank/DDBJ databases">
        <authorList>
            <person name="Varghese N."/>
            <person name="Submissions S."/>
        </authorList>
    </citation>
    <scope>NUCLEOTIDE SEQUENCE [LARGE SCALE GENOMIC DNA]</scope>
    <source>
        <strain evidence="4">DSM 24729</strain>
    </source>
</reference>
<gene>
    <name evidence="3" type="ORF">SAMN04487992_101103</name>
</gene>
<feature type="domain" description="Putative auto-transporter adhesin head GIN" evidence="2">
    <location>
        <begin position="41"/>
        <end position="234"/>
    </location>
</feature>
<dbReference type="PROSITE" id="PS51257">
    <property type="entry name" value="PROKAR_LIPOPROTEIN"/>
    <property type="match status" value="1"/>
</dbReference>
<feature type="chain" id="PRO_5010201398" evidence="1">
    <location>
        <begin position="23"/>
        <end position="251"/>
    </location>
</feature>
<evidence type="ECO:0000313" key="4">
    <source>
        <dbReference type="Proteomes" id="UP000182114"/>
    </source>
</evidence>
<keyword evidence="4" id="KW-1185">Reference proteome</keyword>
<dbReference type="RefSeq" id="WP_074537074.1">
    <property type="nucleotide sequence ID" value="NZ_CANLMK010000001.1"/>
</dbReference>
<name>A0A1G7CSC5_9FLAO</name>
<keyword evidence="1" id="KW-0732">Signal</keyword>
<dbReference type="Gene3D" id="2.160.20.120">
    <property type="match status" value="1"/>
</dbReference>
<dbReference type="InterPro" id="IPR021255">
    <property type="entry name" value="DUF2807"/>
</dbReference>
<dbReference type="Proteomes" id="UP000182114">
    <property type="component" value="Unassembled WGS sequence"/>
</dbReference>
<evidence type="ECO:0000313" key="3">
    <source>
        <dbReference type="EMBL" id="SDE42121.1"/>
    </source>
</evidence>
<dbReference type="AlphaFoldDB" id="A0A1G7CSC5"/>
<evidence type="ECO:0000259" key="2">
    <source>
        <dbReference type="Pfam" id="PF10988"/>
    </source>
</evidence>
<evidence type="ECO:0000256" key="1">
    <source>
        <dbReference type="SAM" id="SignalP"/>
    </source>
</evidence>
<proteinExistence type="predicted"/>
<protein>
    <submittedName>
        <fullName evidence="3">Putative auto-transporter adhesin, head GIN domain</fullName>
    </submittedName>
</protein>
<dbReference type="eggNOG" id="ENOG502ZC8P">
    <property type="taxonomic scope" value="Bacteria"/>
</dbReference>
<sequence>MKKYSILFLIFSFLLGCNSENASDCFQKSGDLIQEELLLEDFSQITIFEGVKLVIKQADEQKVVLETGENLRNDIRVEVIEDRLVAYNDNSCNLVRDFGLTTVYVFSPNIKEIRSSTGFLIKSDGVLEYPSLSLLSESFGNPEADTTDGEFDIEVNNTSVNIISNGIAFFKVSGLTANLNVVFAAGDSRLHAENLMANKVNVSHRGSNDMLVNPQESLTGSLLGTGDLISYGQPSTVAVEQPYKGKLIYKD</sequence>
<accession>A0A1G7CSC5</accession>
<organism evidence="3 4">
    <name type="scientific">Cellulophaga baltica</name>
    <dbReference type="NCBI Taxonomy" id="76594"/>
    <lineage>
        <taxon>Bacteria</taxon>
        <taxon>Pseudomonadati</taxon>
        <taxon>Bacteroidota</taxon>
        <taxon>Flavobacteriia</taxon>
        <taxon>Flavobacteriales</taxon>
        <taxon>Flavobacteriaceae</taxon>
        <taxon>Cellulophaga</taxon>
    </lineage>
</organism>